<comment type="similarity">
    <text evidence="5">Belongs to the Omp25/RopB family.</text>
</comment>
<dbReference type="EMBL" id="VITK01000002">
    <property type="protein sequence ID" value="TWB04513.1"/>
    <property type="molecule type" value="Genomic_DNA"/>
</dbReference>
<dbReference type="Gene3D" id="2.40.160.20">
    <property type="match status" value="1"/>
</dbReference>
<feature type="chain" id="PRO_5022201552" evidence="6">
    <location>
        <begin position="21"/>
        <end position="241"/>
    </location>
</feature>
<keyword evidence="2 6" id="KW-0732">Signal</keyword>
<name>A0A560E5F9_9BRAD</name>
<dbReference type="Pfam" id="PF13505">
    <property type="entry name" value="OMP_b-brl"/>
    <property type="match status" value="1"/>
</dbReference>
<comment type="subcellular location">
    <subcellularLocation>
        <location evidence="1">Cell outer membrane</location>
    </subcellularLocation>
</comment>
<gene>
    <name evidence="8" type="ORF">FBZ96_102990</name>
</gene>
<evidence type="ECO:0000256" key="1">
    <source>
        <dbReference type="ARBA" id="ARBA00004442"/>
    </source>
</evidence>
<sequence length="241" mass="25248">MMKAFSGAALAALVVTTASAADLALKASPAAPIKFSWTGCYLGGHLGAVVTEDRTISSLGATVDFSSTGFVGGGQIGCNYQFASNWVVGAEGRAAWSSLANNHAASVRFPALGLVVPSQFGLRNDLLATATARLGYVYGERWLVYVRGGAAWTRETIDDAFIGPVVGVLTDPSATVTRTGWTAGAGVEWAFARHWSANVEYNYHDFGTKGPILLTSPVNSVSVNQLKDTIHAATAGVNYHF</sequence>
<dbReference type="RefSeq" id="WP_246670121.1">
    <property type="nucleotide sequence ID" value="NZ_VITK01000002.1"/>
</dbReference>
<dbReference type="NCBIfam" id="TIGR01414">
    <property type="entry name" value="autotrans_barl"/>
    <property type="match status" value="1"/>
</dbReference>
<dbReference type="PANTHER" id="PTHR34001">
    <property type="entry name" value="BLL7405 PROTEIN"/>
    <property type="match status" value="1"/>
</dbReference>
<evidence type="ECO:0000256" key="3">
    <source>
        <dbReference type="ARBA" id="ARBA00023136"/>
    </source>
</evidence>
<evidence type="ECO:0000256" key="5">
    <source>
        <dbReference type="ARBA" id="ARBA00038306"/>
    </source>
</evidence>
<comment type="caution">
    <text evidence="8">The sequence shown here is derived from an EMBL/GenBank/DDBJ whole genome shotgun (WGS) entry which is preliminary data.</text>
</comment>
<dbReference type="SUPFAM" id="SSF56925">
    <property type="entry name" value="OMPA-like"/>
    <property type="match status" value="1"/>
</dbReference>
<dbReference type="AlphaFoldDB" id="A0A560E5F9"/>
<keyword evidence="4" id="KW-0998">Cell outer membrane</keyword>
<proteinExistence type="inferred from homology"/>
<dbReference type="InterPro" id="IPR051692">
    <property type="entry name" value="OMP-like"/>
</dbReference>
<evidence type="ECO:0000256" key="4">
    <source>
        <dbReference type="ARBA" id="ARBA00023237"/>
    </source>
</evidence>
<feature type="signal peptide" evidence="6">
    <location>
        <begin position="1"/>
        <end position="20"/>
    </location>
</feature>
<evidence type="ECO:0000256" key="2">
    <source>
        <dbReference type="ARBA" id="ARBA00022729"/>
    </source>
</evidence>
<feature type="domain" description="Outer membrane protein beta-barrel" evidence="7">
    <location>
        <begin position="10"/>
        <end position="241"/>
    </location>
</feature>
<dbReference type="InterPro" id="IPR027385">
    <property type="entry name" value="Beta-barrel_OMP"/>
</dbReference>
<organism evidence="8 9">
    <name type="scientific">Bradyrhizobium stylosanthis</name>
    <dbReference type="NCBI Taxonomy" id="1803665"/>
    <lineage>
        <taxon>Bacteria</taxon>
        <taxon>Pseudomonadati</taxon>
        <taxon>Pseudomonadota</taxon>
        <taxon>Alphaproteobacteria</taxon>
        <taxon>Hyphomicrobiales</taxon>
        <taxon>Nitrobacteraceae</taxon>
        <taxon>Bradyrhizobium</taxon>
    </lineage>
</organism>
<keyword evidence="9" id="KW-1185">Reference proteome</keyword>
<evidence type="ECO:0000256" key="6">
    <source>
        <dbReference type="SAM" id="SignalP"/>
    </source>
</evidence>
<protein>
    <submittedName>
        <fullName evidence="8">Outer membrane immunogenic protein</fullName>
    </submittedName>
</protein>
<reference evidence="8 9" key="1">
    <citation type="submission" date="2019-06" db="EMBL/GenBank/DDBJ databases">
        <title>Genomic Encyclopedia of Type Strains, Phase IV (KMG-V): Genome sequencing to study the core and pangenomes of soil and plant-associated prokaryotes.</title>
        <authorList>
            <person name="Whitman W."/>
        </authorList>
    </citation>
    <scope>NUCLEOTIDE SEQUENCE [LARGE SCALE GENOMIC DNA]</scope>
    <source>
        <strain evidence="8 9">BR 510</strain>
    </source>
</reference>
<dbReference type="Proteomes" id="UP000319949">
    <property type="component" value="Unassembled WGS sequence"/>
</dbReference>
<evidence type="ECO:0000259" key="7">
    <source>
        <dbReference type="Pfam" id="PF13505"/>
    </source>
</evidence>
<evidence type="ECO:0000313" key="8">
    <source>
        <dbReference type="EMBL" id="TWB04513.1"/>
    </source>
</evidence>
<dbReference type="InterPro" id="IPR006315">
    <property type="entry name" value="OM_autotransptr_brl_dom"/>
</dbReference>
<accession>A0A560E5F9</accession>
<dbReference type="InterPro" id="IPR011250">
    <property type="entry name" value="OMP/PagP_B-barrel"/>
</dbReference>
<keyword evidence="3" id="KW-0472">Membrane</keyword>
<dbReference type="GO" id="GO:0009279">
    <property type="term" value="C:cell outer membrane"/>
    <property type="evidence" value="ECO:0007669"/>
    <property type="project" value="UniProtKB-SubCell"/>
</dbReference>
<evidence type="ECO:0000313" key="9">
    <source>
        <dbReference type="Proteomes" id="UP000319949"/>
    </source>
</evidence>
<dbReference type="PANTHER" id="PTHR34001:SF3">
    <property type="entry name" value="BLL7405 PROTEIN"/>
    <property type="match status" value="1"/>
</dbReference>